<keyword evidence="1" id="KW-1133">Transmembrane helix</keyword>
<sequence length="301" mass="34995">MIISYGINTIVKDLFDFLKNPQDNFNETLSTKQKWKILFSILLLDFILVIFASGITSFIDSFLFELESDPIEDIFSIKNAVSIILLAAVIVPFIEELIFRFPLKYERNLVFHFFDFLTKNKAKTFWFKHFRIFFYLFAIAFALMHLTNYSNTNSLFYILAPLIVLPQIIAGITLGYVRLKLGFFWGVLQHGLYNLILFSVALLFFNSNQLTKINNIDYSLEINIVEFGLNNPITLETYKSEDRIDSIIGNNTTVKELAEILDSTDTILLKKSKRLNIRFINKTNSKNPETIILDELIKEFK</sequence>
<evidence type="ECO:0000313" key="4">
    <source>
        <dbReference type="Proteomes" id="UP000298517"/>
    </source>
</evidence>
<keyword evidence="3" id="KW-0645">Protease</keyword>
<protein>
    <submittedName>
        <fullName evidence="3">CPBP family intramembrane metalloprotease</fullName>
    </submittedName>
</protein>
<evidence type="ECO:0000313" key="3">
    <source>
        <dbReference type="EMBL" id="TEW72508.1"/>
    </source>
</evidence>
<keyword evidence="1" id="KW-0472">Membrane</keyword>
<keyword evidence="3" id="KW-0378">Hydrolase</keyword>
<evidence type="ECO:0000259" key="2">
    <source>
        <dbReference type="Pfam" id="PF02517"/>
    </source>
</evidence>
<dbReference type="Pfam" id="PF02517">
    <property type="entry name" value="Rce1-like"/>
    <property type="match status" value="1"/>
</dbReference>
<dbReference type="GO" id="GO:0080120">
    <property type="term" value="P:CAAX-box protein maturation"/>
    <property type="evidence" value="ECO:0007669"/>
    <property type="project" value="UniProtKB-ARBA"/>
</dbReference>
<reference evidence="3 4" key="1">
    <citation type="journal article" date="2011" name="J. Microbiol.">
        <title>Gramella jeungdoensis sp. nov., isolated from a solar saltern in Korea.</title>
        <authorList>
            <person name="Joung Y."/>
            <person name="Kim H."/>
            <person name="Jang T."/>
            <person name="Ahn T.S."/>
            <person name="Joh K."/>
        </authorList>
    </citation>
    <scope>NUCLEOTIDE SEQUENCE [LARGE SCALE GENOMIC DNA]</scope>
    <source>
        <strain evidence="3 4">KCTC 23123</strain>
    </source>
</reference>
<feature type="domain" description="CAAX prenyl protease 2/Lysostaphin resistance protein A-like" evidence="2">
    <location>
        <begin position="80"/>
        <end position="196"/>
    </location>
</feature>
<feature type="transmembrane region" description="Helical" evidence="1">
    <location>
        <begin position="155"/>
        <end position="176"/>
    </location>
</feature>
<name>A0A4Y8API5_9FLAO</name>
<gene>
    <name evidence="3" type="ORF">E2488_13745</name>
</gene>
<dbReference type="GO" id="GO:0004175">
    <property type="term" value="F:endopeptidase activity"/>
    <property type="evidence" value="ECO:0007669"/>
    <property type="project" value="UniProtKB-ARBA"/>
</dbReference>
<keyword evidence="4" id="KW-1185">Reference proteome</keyword>
<dbReference type="EMBL" id="SNQI01000005">
    <property type="protein sequence ID" value="TEW72508.1"/>
    <property type="molecule type" value="Genomic_DNA"/>
</dbReference>
<organism evidence="3 4">
    <name type="scientific">Gramella jeungdoensis</name>
    <dbReference type="NCBI Taxonomy" id="708091"/>
    <lineage>
        <taxon>Bacteria</taxon>
        <taxon>Pseudomonadati</taxon>
        <taxon>Bacteroidota</taxon>
        <taxon>Flavobacteriia</taxon>
        <taxon>Flavobacteriales</taxon>
        <taxon>Flavobacteriaceae</taxon>
        <taxon>Christiangramia</taxon>
    </lineage>
</organism>
<keyword evidence="3" id="KW-0482">Metalloprotease</keyword>
<proteinExistence type="predicted"/>
<dbReference type="GO" id="GO:0006508">
    <property type="term" value="P:proteolysis"/>
    <property type="evidence" value="ECO:0007669"/>
    <property type="project" value="UniProtKB-KW"/>
</dbReference>
<dbReference type="AlphaFoldDB" id="A0A4Y8API5"/>
<dbReference type="Proteomes" id="UP000298517">
    <property type="component" value="Unassembled WGS sequence"/>
</dbReference>
<feature type="transmembrane region" description="Helical" evidence="1">
    <location>
        <begin position="79"/>
        <end position="99"/>
    </location>
</feature>
<dbReference type="GO" id="GO:0008237">
    <property type="term" value="F:metallopeptidase activity"/>
    <property type="evidence" value="ECO:0007669"/>
    <property type="project" value="UniProtKB-KW"/>
</dbReference>
<feature type="transmembrane region" description="Helical" evidence="1">
    <location>
        <begin position="132"/>
        <end position="149"/>
    </location>
</feature>
<keyword evidence="1" id="KW-0812">Transmembrane</keyword>
<accession>A0A4Y8API5</accession>
<dbReference type="InterPro" id="IPR003675">
    <property type="entry name" value="Rce1/LyrA-like_dom"/>
</dbReference>
<feature type="transmembrane region" description="Helical" evidence="1">
    <location>
        <begin position="183"/>
        <end position="205"/>
    </location>
</feature>
<comment type="caution">
    <text evidence="3">The sequence shown here is derived from an EMBL/GenBank/DDBJ whole genome shotgun (WGS) entry which is preliminary data.</text>
</comment>
<feature type="transmembrane region" description="Helical" evidence="1">
    <location>
        <begin position="37"/>
        <end position="59"/>
    </location>
</feature>
<evidence type="ECO:0000256" key="1">
    <source>
        <dbReference type="SAM" id="Phobius"/>
    </source>
</evidence>